<dbReference type="Proteomes" id="UP000176527">
    <property type="component" value="Unassembled WGS sequence"/>
</dbReference>
<evidence type="ECO:0000313" key="2">
    <source>
        <dbReference type="Proteomes" id="UP000176527"/>
    </source>
</evidence>
<dbReference type="EMBL" id="MFDE01000038">
    <property type="protein sequence ID" value="OGE37647.1"/>
    <property type="molecule type" value="Genomic_DNA"/>
</dbReference>
<organism evidence="1 2">
    <name type="scientific">Candidatus Daviesbacteria bacterium RIFCSPHIGHO2_12_FULL_37_11</name>
    <dbReference type="NCBI Taxonomy" id="1797777"/>
    <lineage>
        <taxon>Bacteria</taxon>
        <taxon>Candidatus Daviesiibacteriota</taxon>
    </lineage>
</organism>
<comment type="caution">
    <text evidence="1">The sequence shown here is derived from an EMBL/GenBank/DDBJ whole genome shotgun (WGS) entry which is preliminary data.</text>
</comment>
<reference evidence="1 2" key="1">
    <citation type="journal article" date="2016" name="Nat. Commun.">
        <title>Thousands of microbial genomes shed light on interconnected biogeochemical processes in an aquifer system.</title>
        <authorList>
            <person name="Anantharaman K."/>
            <person name="Brown C.T."/>
            <person name="Hug L.A."/>
            <person name="Sharon I."/>
            <person name="Castelle C.J."/>
            <person name="Probst A.J."/>
            <person name="Thomas B.C."/>
            <person name="Singh A."/>
            <person name="Wilkins M.J."/>
            <person name="Karaoz U."/>
            <person name="Brodie E.L."/>
            <person name="Williams K.H."/>
            <person name="Hubbard S.S."/>
            <person name="Banfield J.F."/>
        </authorList>
    </citation>
    <scope>NUCLEOTIDE SEQUENCE [LARGE SCALE GENOMIC DNA]</scope>
</reference>
<protein>
    <submittedName>
        <fullName evidence="1">Uncharacterized protein</fullName>
    </submittedName>
</protein>
<name>A0A1F5K9P5_9BACT</name>
<proteinExistence type="predicted"/>
<gene>
    <name evidence="1" type="ORF">A3F00_04305</name>
</gene>
<accession>A0A1F5K9P5</accession>
<dbReference type="AlphaFoldDB" id="A0A1F5K9P5"/>
<sequence length="72" mass="8028">MTLVIIGTVVFGITLNKNRKNKLVSPNLSSSKATEPSVIQPNTPKEIKFNRSTNLKEELDKVDPKVLDSDFE</sequence>
<evidence type="ECO:0000313" key="1">
    <source>
        <dbReference type="EMBL" id="OGE37647.1"/>
    </source>
</evidence>